<comment type="caution">
    <text evidence="1">The sequence shown here is derived from an EMBL/GenBank/DDBJ whole genome shotgun (WGS) entry which is preliminary data.</text>
</comment>
<gene>
    <name evidence="1" type="ORF">AAE3_LOCUS5453</name>
</gene>
<dbReference type="InterPro" id="IPR032675">
    <property type="entry name" value="LRR_dom_sf"/>
</dbReference>
<reference evidence="1 2" key="1">
    <citation type="submission" date="2020-01" db="EMBL/GenBank/DDBJ databases">
        <authorList>
            <person name="Gupta K D."/>
        </authorList>
    </citation>
    <scope>NUCLEOTIDE SEQUENCE [LARGE SCALE GENOMIC DNA]</scope>
</reference>
<dbReference type="OrthoDB" id="3066331at2759"/>
<sequence>MKYLTRLSLEVQFKAALSTILRGLDFPAIKFLHVRAIAGHHTAFSIAPEGRPFTEVIQHDLPFFTQLKTLCLTRVNISDEDLRSLLRLTTWLQHLCVLKGVDANISWFEDCRDLVSFLTIDKAGIKNVVDFPPPLPHLQTLKLYHSRVSSPNHSSPAAYGNLARSRFSWMVRQTETNSQLQNDNRVNSPPFEMHLSVEWENRDVYECIKRSIEDELGSTYASLLRVKVCRAGSLENVVETEDVPFK</sequence>
<dbReference type="EMBL" id="CACVBS010000038">
    <property type="protein sequence ID" value="CAA7263115.1"/>
    <property type="molecule type" value="Genomic_DNA"/>
</dbReference>
<evidence type="ECO:0000313" key="1">
    <source>
        <dbReference type="EMBL" id="CAA7263115.1"/>
    </source>
</evidence>
<name>A0A8S0VRD7_CYCAE</name>
<evidence type="ECO:0000313" key="2">
    <source>
        <dbReference type="Proteomes" id="UP000467700"/>
    </source>
</evidence>
<protein>
    <recommendedName>
        <fullName evidence="3">F-box protein</fullName>
    </recommendedName>
</protein>
<dbReference type="AlphaFoldDB" id="A0A8S0VRD7"/>
<accession>A0A8S0VRD7</accession>
<dbReference type="Proteomes" id="UP000467700">
    <property type="component" value="Unassembled WGS sequence"/>
</dbReference>
<dbReference type="SUPFAM" id="SSF52047">
    <property type="entry name" value="RNI-like"/>
    <property type="match status" value="1"/>
</dbReference>
<evidence type="ECO:0008006" key="3">
    <source>
        <dbReference type="Google" id="ProtNLM"/>
    </source>
</evidence>
<keyword evidence="2" id="KW-1185">Reference proteome</keyword>
<organism evidence="1 2">
    <name type="scientific">Cyclocybe aegerita</name>
    <name type="common">Black poplar mushroom</name>
    <name type="synonym">Agrocybe aegerita</name>
    <dbReference type="NCBI Taxonomy" id="1973307"/>
    <lineage>
        <taxon>Eukaryota</taxon>
        <taxon>Fungi</taxon>
        <taxon>Dikarya</taxon>
        <taxon>Basidiomycota</taxon>
        <taxon>Agaricomycotina</taxon>
        <taxon>Agaricomycetes</taxon>
        <taxon>Agaricomycetidae</taxon>
        <taxon>Agaricales</taxon>
        <taxon>Agaricineae</taxon>
        <taxon>Bolbitiaceae</taxon>
        <taxon>Cyclocybe</taxon>
    </lineage>
</organism>
<dbReference type="Gene3D" id="3.80.10.10">
    <property type="entry name" value="Ribonuclease Inhibitor"/>
    <property type="match status" value="1"/>
</dbReference>
<proteinExistence type="predicted"/>